<dbReference type="Gene3D" id="3.10.10.10">
    <property type="entry name" value="HIV Type 1 Reverse Transcriptase, subunit A, domain 1"/>
    <property type="match status" value="1"/>
</dbReference>
<dbReference type="InterPro" id="IPR043502">
    <property type="entry name" value="DNA/RNA_pol_sf"/>
</dbReference>
<comment type="caution">
    <text evidence="2">The sequence shown here is derived from an EMBL/GenBank/DDBJ whole genome shotgun (WGS) entry which is preliminary data.</text>
</comment>
<dbReference type="InterPro" id="IPR005312">
    <property type="entry name" value="DUF1759"/>
</dbReference>
<dbReference type="Gene3D" id="3.30.70.270">
    <property type="match status" value="1"/>
</dbReference>
<evidence type="ECO:0000259" key="1">
    <source>
        <dbReference type="Pfam" id="PF18701"/>
    </source>
</evidence>
<dbReference type="CDD" id="cd01644">
    <property type="entry name" value="RT_pepA17"/>
    <property type="match status" value="1"/>
</dbReference>
<reference evidence="2 3" key="1">
    <citation type="submission" date="2024-06" db="EMBL/GenBank/DDBJ databases">
        <title>A chromosome-level genome assembly of beet webworm, Loxostege sticticalis.</title>
        <authorList>
            <person name="Zhang Y."/>
        </authorList>
    </citation>
    <scope>NUCLEOTIDE SEQUENCE [LARGE SCALE GENOMIC DNA]</scope>
    <source>
        <strain evidence="2">AQ026</strain>
        <tissue evidence="2">Whole body</tissue>
    </source>
</reference>
<dbReference type="Pfam" id="PF05380">
    <property type="entry name" value="Peptidase_A17"/>
    <property type="match status" value="1"/>
</dbReference>
<dbReference type="InterPro" id="IPR008042">
    <property type="entry name" value="Retrotrans_Pao"/>
</dbReference>
<evidence type="ECO:0000313" key="3">
    <source>
        <dbReference type="Proteomes" id="UP001549920"/>
    </source>
</evidence>
<dbReference type="InterPro" id="IPR040676">
    <property type="entry name" value="DUF5641"/>
</dbReference>
<dbReference type="Proteomes" id="UP001549920">
    <property type="component" value="Unassembled WGS sequence"/>
</dbReference>
<dbReference type="SUPFAM" id="SSF56672">
    <property type="entry name" value="DNA/RNA polymerases"/>
    <property type="match status" value="1"/>
</dbReference>
<accession>A0ABR3I696</accession>
<dbReference type="EMBL" id="JBEUOH010000007">
    <property type="protein sequence ID" value="KAL0891796.1"/>
    <property type="molecule type" value="Genomic_DNA"/>
</dbReference>
<dbReference type="PANTHER" id="PTHR47331:SF5">
    <property type="entry name" value="RIBONUCLEASE H"/>
    <property type="match status" value="1"/>
</dbReference>
<dbReference type="InterPro" id="IPR036397">
    <property type="entry name" value="RNaseH_sf"/>
</dbReference>
<dbReference type="Pfam" id="PF03564">
    <property type="entry name" value="DUF1759"/>
    <property type="match status" value="1"/>
</dbReference>
<dbReference type="InterPro" id="IPR043128">
    <property type="entry name" value="Rev_trsase/Diguanyl_cyclase"/>
</dbReference>
<proteinExistence type="predicted"/>
<dbReference type="Gene3D" id="3.30.420.10">
    <property type="entry name" value="Ribonuclease H-like superfamily/Ribonuclease H"/>
    <property type="match status" value="1"/>
</dbReference>
<sequence length="1495" mass="169260">MSESLIAHFETKRNLAHKRLEDAVICARKCVKDSTVLPRFETWCSRLDIIIEAFNEAHTNLISELKKSKATEETINNESSYQEQADDMYFEVLEAKRKLLPEEKSLPKLTSSHSETKSNSKLPAIKLPYFSGNLKDFPGYLDLFNTLVHNRTDLSNVEKFQYLQSSLSGEPVNIIRAYPISEANYLSAYSALVNRYDNKRYLAFMCWEQINNLKPMNSGSVTQMRNLLDTFKENLAMLNGLGLPTSNWDFVLFHSLLTKIDKSSREAFELSCKGDVFPRYEQLKSFVEDRCSALERSNLSNNSTLNISNLNKNQVHSQPKSYQPKPPTMLLAQSAGSSCVLCKSNHALYACPNFISKSPQDRIQVVKQNKLCFNCLRSNHTYEKCVSTHTCKICNMRHNSLLHISSNKQNNYQPYQTNQQQSSSQSAVGTVENVVTPVTSLSNVSGSGSGSSFVMLATAEVEVKDCRGSYQRVRVLLDPGSQSQIITNSCVKRLGLSQYKSNIPMSGIGEIPTQSNSKVFLEIRPIGKSEPTFTTEALTLNKICANMPSHHVNQHQFQHVVNLKLADEQYHYSRPVDLLIGGEIFPHILLPGKIDGGNNAPTAINTVFGFVLMGKTSSSSSCDSSPVPLSINHMSLDTNLDIAVQKFWEIDNIESSSKSNLSEEDVRCEEIYQSTHKRDADGRYTVQLPFRDQEPRFKGSYHVALRRFNQLERRLLQNPTFHQEYAAHIMEYLSTGQMEEVPQAECQSPSAYYIPHHAVVKLDRKLRVVYDASAKDQNGVSLNDNLLTGCKLQADISIIILRFRLHAIVFTADVRQMYRQIIITKNHQDYQRILFRSSPEQPIQEYRLQRVTFGVSSAPFLAIRTMQQLADDEDTSYPLAAEVLRHDLYVDDVVTGAHNITQAVEIKQQLVDIMASAGFELRKWSSNHAAVLQDIPDHHKAVPDVTFDSDSNFVKVLGLAWNSQEDIFNYQVNQTSRDCTKRSMLSELARIYDPIGLLTPLTFLAKHLIQRLWLLGTSWDEPVPDDINHIWTKYTQQLAHLSQLQIPRRITPVNAVSYQLHGFCDASEAGYAAVVYLRSSDSQGHHHVAIMIAKSRVAPTKRRTLPRLELCGASLLADLMKFVVDQISNIINIDSIHAWSDSMIVLAWIKSKSSSYKAFVGNRISNIQRKLPNATWKHVPGKQNPADSASRGLSPDELINNQLWWTGPQWLARDQHQWPDEPVTASTTTLESDEQISCEKRSNVLTVTTTGDSSCDNIFDQLINKFSSLRKIQRILAYCYRAQSQLSNIMKEACETERIAFVFNPAGAPHQGGLWEAGVKAVKTHLFRVIGNQTLTYEELNTLLAQVESILNSRPLCPLSSDPNDLSVLTPGHFLTLAPLTTVPTPDYTNVKINRLTRWQLLQRMHQDFWNRWHTEYLTTLSQRLKWTKPTREVKIGQIVIIKDESTHPLKWRFGRIANLFYGRDGIPRSASIQTVQGVLSRPLVKLCPIPEGWE</sequence>
<evidence type="ECO:0000313" key="2">
    <source>
        <dbReference type="EMBL" id="KAL0891796.1"/>
    </source>
</evidence>
<keyword evidence="3" id="KW-1185">Reference proteome</keyword>
<protein>
    <recommendedName>
        <fullName evidence="1">DUF5641 domain-containing protein</fullName>
    </recommendedName>
</protein>
<organism evidence="2 3">
    <name type="scientific">Loxostege sticticalis</name>
    <name type="common">Beet webworm moth</name>
    <dbReference type="NCBI Taxonomy" id="481309"/>
    <lineage>
        <taxon>Eukaryota</taxon>
        <taxon>Metazoa</taxon>
        <taxon>Ecdysozoa</taxon>
        <taxon>Arthropoda</taxon>
        <taxon>Hexapoda</taxon>
        <taxon>Insecta</taxon>
        <taxon>Pterygota</taxon>
        <taxon>Neoptera</taxon>
        <taxon>Endopterygota</taxon>
        <taxon>Lepidoptera</taxon>
        <taxon>Glossata</taxon>
        <taxon>Ditrysia</taxon>
        <taxon>Pyraloidea</taxon>
        <taxon>Crambidae</taxon>
        <taxon>Pyraustinae</taxon>
        <taxon>Loxostege</taxon>
    </lineage>
</organism>
<name>A0ABR3I696_LOXSC</name>
<feature type="domain" description="DUF5641" evidence="1">
    <location>
        <begin position="1397"/>
        <end position="1489"/>
    </location>
</feature>
<gene>
    <name evidence="2" type="ORF">ABMA27_015062</name>
</gene>
<dbReference type="PANTHER" id="PTHR47331">
    <property type="entry name" value="PHD-TYPE DOMAIN-CONTAINING PROTEIN"/>
    <property type="match status" value="1"/>
</dbReference>
<dbReference type="Pfam" id="PF18701">
    <property type="entry name" value="DUF5641"/>
    <property type="match status" value="1"/>
</dbReference>